<dbReference type="SUPFAM" id="SSF47459">
    <property type="entry name" value="HLH, helix-loop-helix DNA-binding domain"/>
    <property type="match status" value="1"/>
</dbReference>
<reference evidence="3 4" key="1">
    <citation type="submission" date="2018-04" db="EMBL/GenBank/DDBJ databases">
        <title>The genome of golden apple snail Pomacea canaliculata provides insight into stress tolerance and invasive adaptation.</title>
        <authorList>
            <person name="Liu C."/>
            <person name="Liu B."/>
            <person name="Ren Y."/>
            <person name="Zhang Y."/>
            <person name="Wang H."/>
            <person name="Li S."/>
            <person name="Jiang F."/>
            <person name="Yin L."/>
            <person name="Zhang G."/>
            <person name="Qian W."/>
            <person name="Fan W."/>
        </authorList>
    </citation>
    <scope>NUCLEOTIDE SEQUENCE [LARGE SCALE GENOMIC DNA]</scope>
    <source>
        <strain evidence="3">SZHN2017</strain>
        <tissue evidence="3">Muscle</tissue>
    </source>
</reference>
<feature type="region of interest" description="Disordered" evidence="1">
    <location>
        <begin position="105"/>
        <end position="147"/>
    </location>
</feature>
<dbReference type="GO" id="GO:0070888">
    <property type="term" value="F:E-box binding"/>
    <property type="evidence" value="ECO:0007669"/>
    <property type="project" value="TreeGrafter"/>
</dbReference>
<dbReference type="InterPro" id="IPR011598">
    <property type="entry name" value="bHLH_dom"/>
</dbReference>
<feature type="compositionally biased region" description="Basic and acidic residues" evidence="1">
    <location>
        <begin position="108"/>
        <end position="122"/>
    </location>
</feature>
<feature type="compositionally biased region" description="Polar residues" evidence="1">
    <location>
        <begin position="28"/>
        <end position="44"/>
    </location>
</feature>
<feature type="domain" description="BHLH" evidence="2">
    <location>
        <begin position="132"/>
        <end position="190"/>
    </location>
</feature>
<dbReference type="SMART" id="SM00353">
    <property type="entry name" value="HLH"/>
    <property type="match status" value="1"/>
</dbReference>
<feature type="compositionally biased region" description="Low complexity" evidence="1">
    <location>
        <begin position="11"/>
        <end position="26"/>
    </location>
</feature>
<dbReference type="PANTHER" id="PTHR19290:SF147">
    <property type="entry name" value="HELIX-LOOP-HELIX PROTEIN DELILAH"/>
    <property type="match status" value="1"/>
</dbReference>
<sequence>MEVSSGYLTASTSTSPDSSSSDTFDSYAGNSSTEDSNPSASTRRQSSRLKAKKRCDVSADSEEVDGLQSAAGGTGSAASATAPGRCRKRTAAGEEKYNLRLSSLVKRVQVERKHATPKEPKGKSKPPPLSKYRRRTANARERMRMRDINEGFERLKSCLPEMEEQEQKGKKEKVTKFTILSLALNYIHALRQVLGAGSEGVLPALHAAPRGLGWQ</sequence>
<dbReference type="GO" id="GO:0009653">
    <property type="term" value="P:anatomical structure morphogenesis"/>
    <property type="evidence" value="ECO:0007669"/>
    <property type="project" value="TreeGrafter"/>
</dbReference>
<dbReference type="PROSITE" id="PS50888">
    <property type="entry name" value="BHLH"/>
    <property type="match status" value="1"/>
</dbReference>
<dbReference type="GO" id="GO:0003700">
    <property type="term" value="F:DNA-binding transcription factor activity"/>
    <property type="evidence" value="ECO:0007669"/>
    <property type="project" value="TreeGrafter"/>
</dbReference>
<feature type="compositionally biased region" description="Polar residues" evidence="1">
    <location>
        <begin position="1"/>
        <end position="10"/>
    </location>
</feature>
<dbReference type="OrthoDB" id="10063280at2759"/>
<dbReference type="EMBL" id="PZQS01000008">
    <property type="protein sequence ID" value="PVD26715.1"/>
    <property type="molecule type" value="Genomic_DNA"/>
</dbReference>
<dbReference type="Proteomes" id="UP000245119">
    <property type="component" value="Linkage Group LG8"/>
</dbReference>
<dbReference type="GO" id="GO:0005634">
    <property type="term" value="C:nucleus"/>
    <property type="evidence" value="ECO:0007669"/>
    <property type="project" value="TreeGrafter"/>
</dbReference>
<accession>A0A2T7NZY4</accession>
<evidence type="ECO:0000259" key="2">
    <source>
        <dbReference type="PROSITE" id="PS50888"/>
    </source>
</evidence>
<gene>
    <name evidence="3" type="ORF">C0Q70_14393</name>
</gene>
<protein>
    <recommendedName>
        <fullName evidence="2">BHLH domain-containing protein</fullName>
    </recommendedName>
</protein>
<evidence type="ECO:0000313" key="4">
    <source>
        <dbReference type="Proteomes" id="UP000245119"/>
    </source>
</evidence>
<dbReference type="GO" id="GO:0046983">
    <property type="term" value="F:protein dimerization activity"/>
    <property type="evidence" value="ECO:0007669"/>
    <property type="project" value="InterPro"/>
</dbReference>
<proteinExistence type="predicted"/>
<dbReference type="Gene3D" id="4.10.280.10">
    <property type="entry name" value="Helix-loop-helix DNA-binding domain"/>
    <property type="match status" value="1"/>
</dbReference>
<dbReference type="PANTHER" id="PTHR19290">
    <property type="entry name" value="BASIC HELIX-LOOP-HELIX PROTEIN NEUROGENIN-RELATED"/>
    <property type="match status" value="1"/>
</dbReference>
<dbReference type="InterPro" id="IPR050359">
    <property type="entry name" value="bHLH_transcription_factors"/>
</dbReference>
<dbReference type="AlphaFoldDB" id="A0A2T7NZY4"/>
<name>A0A2T7NZY4_POMCA</name>
<evidence type="ECO:0000256" key="1">
    <source>
        <dbReference type="SAM" id="MobiDB-lite"/>
    </source>
</evidence>
<organism evidence="3 4">
    <name type="scientific">Pomacea canaliculata</name>
    <name type="common">Golden apple snail</name>
    <dbReference type="NCBI Taxonomy" id="400727"/>
    <lineage>
        <taxon>Eukaryota</taxon>
        <taxon>Metazoa</taxon>
        <taxon>Spiralia</taxon>
        <taxon>Lophotrochozoa</taxon>
        <taxon>Mollusca</taxon>
        <taxon>Gastropoda</taxon>
        <taxon>Caenogastropoda</taxon>
        <taxon>Architaenioglossa</taxon>
        <taxon>Ampullarioidea</taxon>
        <taxon>Ampullariidae</taxon>
        <taxon>Pomacea</taxon>
    </lineage>
</organism>
<dbReference type="Pfam" id="PF00010">
    <property type="entry name" value="HLH"/>
    <property type="match status" value="1"/>
</dbReference>
<dbReference type="CDD" id="cd11431">
    <property type="entry name" value="bHLH_TS_taxi_Dei"/>
    <property type="match status" value="1"/>
</dbReference>
<keyword evidence="4" id="KW-1185">Reference proteome</keyword>
<evidence type="ECO:0000313" key="3">
    <source>
        <dbReference type="EMBL" id="PVD26715.1"/>
    </source>
</evidence>
<feature type="compositionally biased region" description="Basic and acidic residues" evidence="1">
    <location>
        <begin position="138"/>
        <end position="147"/>
    </location>
</feature>
<comment type="caution">
    <text evidence="3">The sequence shown here is derived from an EMBL/GenBank/DDBJ whole genome shotgun (WGS) entry which is preliminary data.</text>
</comment>
<dbReference type="InterPro" id="IPR036638">
    <property type="entry name" value="HLH_DNA-bd_sf"/>
</dbReference>
<feature type="region of interest" description="Disordered" evidence="1">
    <location>
        <begin position="1"/>
        <end position="93"/>
    </location>
</feature>
<dbReference type="GO" id="GO:0045944">
    <property type="term" value="P:positive regulation of transcription by RNA polymerase II"/>
    <property type="evidence" value="ECO:0007669"/>
    <property type="project" value="TreeGrafter"/>
</dbReference>